<evidence type="ECO:0000256" key="3">
    <source>
        <dbReference type="ARBA" id="ARBA00022670"/>
    </source>
</evidence>
<feature type="binding site" evidence="6">
    <location>
        <position position="106"/>
    </location>
    <ligand>
        <name>a divalent metal cation</name>
        <dbReference type="ChEBI" id="CHEBI:60240"/>
        <label>1</label>
    </ligand>
</feature>
<evidence type="ECO:0000256" key="1">
    <source>
        <dbReference type="ARBA" id="ARBA00002521"/>
    </source>
</evidence>
<evidence type="ECO:0000256" key="2">
    <source>
        <dbReference type="ARBA" id="ARBA00022438"/>
    </source>
</evidence>
<dbReference type="NCBIfam" id="TIGR00500">
    <property type="entry name" value="met_pdase_I"/>
    <property type="match status" value="1"/>
</dbReference>
<dbReference type="SUPFAM" id="SSF55920">
    <property type="entry name" value="Creatinase/aminopeptidase"/>
    <property type="match status" value="1"/>
</dbReference>
<evidence type="ECO:0000256" key="6">
    <source>
        <dbReference type="HAMAP-Rule" id="MF_01974"/>
    </source>
</evidence>
<dbReference type="Pfam" id="PF00557">
    <property type="entry name" value="Peptidase_M24"/>
    <property type="match status" value="1"/>
</dbReference>
<dbReference type="Proteomes" id="UP001204798">
    <property type="component" value="Unassembled WGS sequence"/>
</dbReference>
<keyword evidence="10" id="KW-1185">Reference proteome</keyword>
<organism evidence="9 10">
    <name type="scientific">Candidatus Fervidibacter sacchari</name>
    <dbReference type="NCBI Taxonomy" id="1448929"/>
    <lineage>
        <taxon>Bacteria</taxon>
        <taxon>Candidatus Fervidibacterota</taxon>
        <taxon>Candidatus Fervidibacter</taxon>
    </lineage>
</organism>
<accession>A0ABT2ESM6</accession>
<comment type="subunit">
    <text evidence="6">Monomer.</text>
</comment>
<feature type="domain" description="Peptidase M24" evidence="8">
    <location>
        <begin position="24"/>
        <end position="250"/>
    </location>
</feature>
<comment type="catalytic activity">
    <reaction evidence="6 7">
        <text>Release of N-terminal amino acids, preferentially methionine, from peptides and arylamides.</text>
        <dbReference type="EC" id="3.4.11.18"/>
    </reaction>
</comment>
<dbReference type="HAMAP" id="MF_01974">
    <property type="entry name" value="MetAP_1"/>
    <property type="match status" value="1"/>
</dbReference>
<reference evidence="9 10" key="1">
    <citation type="submission" date="2022-08" db="EMBL/GenBank/DDBJ databases">
        <title>Bacterial and archaeal communities from various locations to study Microbial Dark Matter (Phase II).</title>
        <authorList>
            <person name="Stepanauskas R."/>
        </authorList>
    </citation>
    <scope>NUCLEOTIDE SEQUENCE [LARGE SCALE GENOMIC DNA]</scope>
    <source>
        <strain evidence="9 10">PD1</strain>
    </source>
</reference>
<dbReference type="InterPro" id="IPR002467">
    <property type="entry name" value="Pept_M24A_MAP1"/>
</dbReference>
<name>A0ABT2ESM6_9BACT</name>
<comment type="similarity">
    <text evidence="6">Belongs to the peptidase M24A family. Methionine aminopeptidase type 1 subfamily.</text>
</comment>
<dbReference type="PRINTS" id="PR00599">
    <property type="entry name" value="MAPEPTIDASE"/>
</dbReference>
<comment type="caution">
    <text evidence="9">The sequence shown here is derived from an EMBL/GenBank/DDBJ whole genome shotgun (WGS) entry which is preliminary data.</text>
</comment>
<dbReference type="RefSeq" id="WP_259101098.1">
    <property type="nucleotide sequence ID" value="NZ_CP130454.1"/>
</dbReference>
<sequence>MTKGATKTQQKPKLILKTPDEIARMREAGVIAYHALKAAKEAVQPGITPKELDAIAESVIRKMGAIPSFKGYRNYPAATCIAVNDAVVHAIPTDRKLQEGDIVGIDLGVFYKGVHVDTGITVGVGRISPLARKLLKVTSEALYKGIEQARAGNTVWDIAAAIQDWVESHGFSVVRELVGHGVGRYLHEAPEIPNFTEPRLKRIVLVPGMTFAIEPMVTAGDFRVKVLADKWTVVTQDGSLAAQFEHTVAISFDGEPLVLTLGPNGEDDLWRVEF</sequence>
<comment type="cofactor">
    <cofactor evidence="6">
        <name>Co(2+)</name>
        <dbReference type="ChEBI" id="CHEBI:48828"/>
    </cofactor>
    <cofactor evidence="6">
        <name>Zn(2+)</name>
        <dbReference type="ChEBI" id="CHEBI:29105"/>
    </cofactor>
    <cofactor evidence="6">
        <name>Mn(2+)</name>
        <dbReference type="ChEBI" id="CHEBI:29035"/>
    </cofactor>
    <cofactor evidence="6">
        <name>Fe(2+)</name>
        <dbReference type="ChEBI" id="CHEBI:29033"/>
    </cofactor>
    <text evidence="6">Binds 2 divalent metal cations per subunit. Has a high-affinity and a low affinity metal-binding site. The true nature of the physiological cofactor is under debate. The enzyme is active with cobalt, zinc, manganese or divalent iron ions. Most likely, methionine aminopeptidases function as mononuclear Fe(2+)-metalloproteases under physiological conditions, and the catalytically relevant metal-binding site has been assigned to the histidine-containing high-affinity site.</text>
</comment>
<evidence type="ECO:0000256" key="5">
    <source>
        <dbReference type="ARBA" id="ARBA00022801"/>
    </source>
</evidence>
<evidence type="ECO:0000313" key="10">
    <source>
        <dbReference type="Proteomes" id="UP001204798"/>
    </source>
</evidence>
<keyword evidence="3 6" id="KW-0645">Protease</keyword>
<feature type="binding site" evidence="6">
    <location>
        <position position="180"/>
    </location>
    <ligand>
        <name>a divalent metal cation</name>
        <dbReference type="ChEBI" id="CHEBI:60240"/>
        <label>2</label>
        <note>catalytic</note>
    </ligand>
</feature>
<evidence type="ECO:0000256" key="4">
    <source>
        <dbReference type="ARBA" id="ARBA00022723"/>
    </source>
</evidence>
<dbReference type="EMBL" id="JANUCP010000007">
    <property type="protein sequence ID" value="MCS3920865.1"/>
    <property type="molecule type" value="Genomic_DNA"/>
</dbReference>
<feature type="binding site" evidence="6">
    <location>
        <position position="245"/>
    </location>
    <ligand>
        <name>a divalent metal cation</name>
        <dbReference type="ChEBI" id="CHEBI:60240"/>
        <label>1</label>
    </ligand>
</feature>
<keyword evidence="2 6" id="KW-0031">Aminopeptidase</keyword>
<dbReference type="PANTHER" id="PTHR43330:SF27">
    <property type="entry name" value="METHIONINE AMINOPEPTIDASE"/>
    <property type="match status" value="1"/>
</dbReference>
<protein>
    <recommendedName>
        <fullName evidence="6 7">Methionine aminopeptidase</fullName>
        <shortName evidence="6">MAP</shortName>
        <shortName evidence="6">MetAP</shortName>
        <ecNumber evidence="6 7">3.4.11.18</ecNumber>
    </recommendedName>
    <alternativeName>
        <fullName evidence="6">Peptidase M</fullName>
    </alternativeName>
</protein>
<dbReference type="CDD" id="cd01086">
    <property type="entry name" value="MetAP1"/>
    <property type="match status" value="1"/>
</dbReference>
<dbReference type="Gene3D" id="3.90.230.10">
    <property type="entry name" value="Creatinase/methionine aminopeptidase superfamily"/>
    <property type="match status" value="1"/>
</dbReference>
<gene>
    <name evidence="6" type="primary">map</name>
    <name evidence="9" type="ORF">M2350_003302</name>
</gene>
<dbReference type="InterPro" id="IPR000994">
    <property type="entry name" value="Pept_M24"/>
</dbReference>
<dbReference type="InterPro" id="IPR001714">
    <property type="entry name" value="Pept_M24_MAP"/>
</dbReference>
<dbReference type="InterPro" id="IPR036005">
    <property type="entry name" value="Creatinase/aminopeptidase-like"/>
</dbReference>
<dbReference type="GO" id="GO:0004239">
    <property type="term" value="F:initiator methionyl aminopeptidase activity"/>
    <property type="evidence" value="ECO:0007669"/>
    <property type="project" value="UniProtKB-EC"/>
</dbReference>
<dbReference type="EC" id="3.4.11.18" evidence="6 7"/>
<dbReference type="PANTHER" id="PTHR43330">
    <property type="entry name" value="METHIONINE AMINOPEPTIDASE"/>
    <property type="match status" value="1"/>
</dbReference>
<feature type="binding site" evidence="6">
    <location>
        <position position="89"/>
    </location>
    <ligand>
        <name>substrate</name>
    </ligand>
</feature>
<evidence type="ECO:0000259" key="8">
    <source>
        <dbReference type="Pfam" id="PF00557"/>
    </source>
</evidence>
<feature type="binding site" evidence="6">
    <location>
        <position position="187"/>
    </location>
    <ligand>
        <name>substrate</name>
    </ligand>
</feature>
<proteinExistence type="inferred from homology"/>
<keyword evidence="4 6" id="KW-0479">Metal-binding</keyword>
<evidence type="ECO:0000256" key="7">
    <source>
        <dbReference type="RuleBase" id="RU003653"/>
    </source>
</evidence>
<feature type="binding site" evidence="6">
    <location>
        <position position="117"/>
    </location>
    <ligand>
        <name>a divalent metal cation</name>
        <dbReference type="ChEBI" id="CHEBI:60240"/>
        <label>1</label>
    </ligand>
</feature>
<comment type="function">
    <text evidence="1 6">Removes the N-terminal methionine from nascent proteins. The N-terminal methionine is often cleaved when the second residue in the primary sequence is small and uncharged (Met-Ala-, Cys, Gly, Pro, Ser, Thr, or Val). Requires deformylation of the N(alpha)-formylated initiator methionine before it can be hydrolyzed.</text>
</comment>
<feature type="binding site" evidence="6">
    <location>
        <position position="245"/>
    </location>
    <ligand>
        <name>a divalent metal cation</name>
        <dbReference type="ChEBI" id="CHEBI:60240"/>
        <label>2</label>
        <note>catalytic</note>
    </ligand>
</feature>
<keyword evidence="5 6" id="KW-0378">Hydrolase</keyword>
<evidence type="ECO:0000313" key="9">
    <source>
        <dbReference type="EMBL" id="MCS3920865.1"/>
    </source>
</evidence>
<feature type="binding site" evidence="6">
    <location>
        <position position="214"/>
    </location>
    <ligand>
        <name>a divalent metal cation</name>
        <dbReference type="ChEBI" id="CHEBI:60240"/>
        <label>2</label>
        <note>catalytic</note>
    </ligand>
</feature>
<feature type="binding site" evidence="6">
    <location>
        <position position="117"/>
    </location>
    <ligand>
        <name>a divalent metal cation</name>
        <dbReference type="ChEBI" id="CHEBI:60240"/>
        <label>2</label>
        <note>catalytic</note>
    </ligand>
</feature>